<dbReference type="Proteomes" id="UP000286773">
    <property type="component" value="Unassembled WGS sequence"/>
</dbReference>
<reference evidence="3 4" key="1">
    <citation type="submission" date="2017-05" db="EMBL/GenBank/DDBJ databases">
        <title>Vagococcus spp. assemblies.</title>
        <authorList>
            <person name="Gulvik C.A."/>
        </authorList>
    </citation>
    <scope>NUCLEOTIDE SEQUENCE [LARGE SCALE GENOMIC DNA]</scope>
    <source>
        <strain evidence="3 4">LMG 24798</strain>
    </source>
</reference>
<dbReference type="GO" id="GO:0005737">
    <property type="term" value="C:cytoplasm"/>
    <property type="evidence" value="ECO:0007669"/>
    <property type="project" value="TreeGrafter"/>
</dbReference>
<dbReference type="PANTHER" id="PTHR21240:SF28">
    <property type="entry name" value="ISO-OROTATE DECARBOXYLASE (EUROFUNG)"/>
    <property type="match status" value="1"/>
</dbReference>
<dbReference type="InterPro" id="IPR032465">
    <property type="entry name" value="ACMSD"/>
</dbReference>
<name>A0A430ANM3_9ENTE</name>
<organism evidence="3 4">
    <name type="scientific">Vagococcus acidifermentans</name>
    <dbReference type="NCBI Taxonomy" id="564710"/>
    <lineage>
        <taxon>Bacteria</taxon>
        <taxon>Bacillati</taxon>
        <taxon>Bacillota</taxon>
        <taxon>Bacilli</taxon>
        <taxon>Lactobacillales</taxon>
        <taxon>Enterococcaceae</taxon>
        <taxon>Vagococcus</taxon>
    </lineage>
</organism>
<dbReference type="InterPro" id="IPR032466">
    <property type="entry name" value="Metal_Hydrolase"/>
</dbReference>
<proteinExistence type="predicted"/>
<evidence type="ECO:0000256" key="1">
    <source>
        <dbReference type="ARBA" id="ARBA00023239"/>
    </source>
</evidence>
<dbReference type="InterPro" id="IPR006680">
    <property type="entry name" value="Amidohydro-rel"/>
</dbReference>
<feature type="domain" description="Amidohydrolase-related" evidence="2">
    <location>
        <begin position="79"/>
        <end position="297"/>
    </location>
</feature>
<dbReference type="GO" id="GO:0019748">
    <property type="term" value="P:secondary metabolic process"/>
    <property type="evidence" value="ECO:0007669"/>
    <property type="project" value="TreeGrafter"/>
</dbReference>
<dbReference type="GO" id="GO:0016787">
    <property type="term" value="F:hydrolase activity"/>
    <property type="evidence" value="ECO:0007669"/>
    <property type="project" value="InterPro"/>
</dbReference>
<gene>
    <name evidence="3" type="ORF">CBF27_12315</name>
</gene>
<evidence type="ECO:0000259" key="2">
    <source>
        <dbReference type="Pfam" id="PF04909"/>
    </source>
</evidence>
<dbReference type="SUPFAM" id="SSF51556">
    <property type="entry name" value="Metallo-dependent hydrolases"/>
    <property type="match status" value="1"/>
</dbReference>
<evidence type="ECO:0000313" key="3">
    <source>
        <dbReference type="EMBL" id="RSU09665.1"/>
    </source>
</evidence>
<dbReference type="PANTHER" id="PTHR21240">
    <property type="entry name" value="2-AMINO-3-CARBOXYLMUCONATE-6-SEMIALDEHYDE DECARBOXYLASE"/>
    <property type="match status" value="1"/>
</dbReference>
<keyword evidence="1" id="KW-0456">Lyase</keyword>
<dbReference type="OrthoDB" id="9777673at2"/>
<protein>
    <recommendedName>
        <fullName evidence="2">Amidohydrolase-related domain-containing protein</fullName>
    </recommendedName>
</protein>
<dbReference type="EMBL" id="NGKC01000017">
    <property type="protein sequence ID" value="RSU09665.1"/>
    <property type="molecule type" value="Genomic_DNA"/>
</dbReference>
<dbReference type="Gene3D" id="3.20.20.140">
    <property type="entry name" value="Metal-dependent hydrolases"/>
    <property type="match status" value="1"/>
</dbReference>
<accession>A0A430ANM3</accession>
<comment type="caution">
    <text evidence="3">The sequence shown here is derived from an EMBL/GenBank/DDBJ whole genome shotgun (WGS) entry which is preliminary data.</text>
</comment>
<evidence type="ECO:0000313" key="4">
    <source>
        <dbReference type="Proteomes" id="UP000286773"/>
    </source>
</evidence>
<dbReference type="RefSeq" id="WP_126814755.1">
    <property type="nucleotide sequence ID" value="NZ_NGKC01000017.1"/>
</dbReference>
<dbReference type="AlphaFoldDB" id="A0A430ANM3"/>
<sequence length="304" mass="34862">MPQIIDFHTHLGDIFHENKNITFKTNIKKGNYQDPFLETEESGYSRPLIIDDEEDLRQLIEAGQKRSWEWTLENMSHEMDKADITYAVVLPVWPNTTFEEYLAASKLDSRLIVFSTIDYSLDEKQLTDKLQHDIKRGAKGLKLNPTLQNRSMDHPLTETAIRVFGDADLPIISHVGTNPYYTPDKPFETNPQFSKVECFVEMAHKFPNYKMVAAHCCTFIEEFAPMVKNLDNVYTDTTMCSANMMKNGVKLLGEDKILFGSDAPFGRIDYSVQEMAKAFADEPEIAKKTFYNNAARLMNMTLIS</sequence>
<keyword evidence="4" id="KW-1185">Reference proteome</keyword>
<dbReference type="GO" id="GO:0016831">
    <property type="term" value="F:carboxy-lyase activity"/>
    <property type="evidence" value="ECO:0007669"/>
    <property type="project" value="InterPro"/>
</dbReference>
<dbReference type="Pfam" id="PF04909">
    <property type="entry name" value="Amidohydro_2"/>
    <property type="match status" value="1"/>
</dbReference>